<proteinExistence type="predicted"/>
<dbReference type="AlphaFoldDB" id="A0AAP9CHW1"/>
<gene>
    <name evidence="1" type="ORF">E4T63_09120</name>
</gene>
<accession>A0AAP9CHW1</accession>
<dbReference type="Proteomes" id="UP000295797">
    <property type="component" value="Chromosome"/>
</dbReference>
<sequence length="93" mass="10012">MLCSSGQDSGHGSFKGWADARLKIHTVPCRSEPARDSGRSVDINGECQSVIASRLTPTGICGGFKDRVSSPFSDVRLARTCAAQRRCTRRLDG</sequence>
<name>A0AAP9CHW1_PSEFL</name>
<dbReference type="EMBL" id="CP038438">
    <property type="protein sequence ID" value="QBX40753.1"/>
    <property type="molecule type" value="Genomic_DNA"/>
</dbReference>
<evidence type="ECO:0000313" key="2">
    <source>
        <dbReference type="Proteomes" id="UP000295797"/>
    </source>
</evidence>
<protein>
    <submittedName>
        <fullName evidence="1">Uncharacterized protein</fullName>
    </submittedName>
</protein>
<organism evidence="1 2">
    <name type="scientific">Pseudomonas fluorescens</name>
    <dbReference type="NCBI Taxonomy" id="294"/>
    <lineage>
        <taxon>Bacteria</taxon>
        <taxon>Pseudomonadati</taxon>
        <taxon>Pseudomonadota</taxon>
        <taxon>Gammaproteobacteria</taxon>
        <taxon>Pseudomonadales</taxon>
        <taxon>Pseudomonadaceae</taxon>
        <taxon>Pseudomonas</taxon>
    </lineage>
</organism>
<reference evidence="1 2" key="1">
    <citation type="submission" date="2019-03" db="EMBL/GenBank/DDBJ databases">
        <title>Complete genome sequence of the plant growth promoting strain Pseudomonas fluorescens LBUM677.</title>
        <authorList>
            <person name="Novinscak A."/>
            <person name="Joly D."/>
            <person name="Filion M."/>
        </authorList>
    </citation>
    <scope>NUCLEOTIDE SEQUENCE [LARGE SCALE GENOMIC DNA]</scope>
    <source>
        <strain evidence="1 2">LBUM677</strain>
    </source>
</reference>
<evidence type="ECO:0000313" key="1">
    <source>
        <dbReference type="EMBL" id="QBX40753.1"/>
    </source>
</evidence>